<protein>
    <submittedName>
        <fullName evidence="1">Uncharacterized protein</fullName>
    </submittedName>
</protein>
<organism evidence="1 2">
    <name type="scientific">Ilex paraguariensis</name>
    <name type="common">yerba mate</name>
    <dbReference type="NCBI Taxonomy" id="185542"/>
    <lineage>
        <taxon>Eukaryota</taxon>
        <taxon>Viridiplantae</taxon>
        <taxon>Streptophyta</taxon>
        <taxon>Embryophyta</taxon>
        <taxon>Tracheophyta</taxon>
        <taxon>Spermatophyta</taxon>
        <taxon>Magnoliopsida</taxon>
        <taxon>eudicotyledons</taxon>
        <taxon>Gunneridae</taxon>
        <taxon>Pentapetalae</taxon>
        <taxon>asterids</taxon>
        <taxon>campanulids</taxon>
        <taxon>Aquifoliales</taxon>
        <taxon>Aquifoliaceae</taxon>
        <taxon>Ilex</taxon>
    </lineage>
</organism>
<dbReference type="EMBL" id="CAUOFW020002172">
    <property type="protein sequence ID" value="CAK9151926.1"/>
    <property type="molecule type" value="Genomic_DNA"/>
</dbReference>
<proteinExistence type="predicted"/>
<evidence type="ECO:0000313" key="1">
    <source>
        <dbReference type="EMBL" id="CAK9151926.1"/>
    </source>
</evidence>
<gene>
    <name evidence="1" type="ORF">ILEXP_LOCUS20098</name>
</gene>
<comment type="caution">
    <text evidence="1">The sequence shown here is derived from an EMBL/GenBank/DDBJ whole genome shotgun (WGS) entry which is preliminary data.</text>
</comment>
<name>A0ABC8S3X8_9AQUA</name>
<reference evidence="1 2" key="1">
    <citation type="submission" date="2024-02" db="EMBL/GenBank/DDBJ databases">
        <authorList>
            <person name="Vignale AGUSTIN F."/>
            <person name="Sosa J E."/>
            <person name="Modenutti C."/>
        </authorList>
    </citation>
    <scope>NUCLEOTIDE SEQUENCE [LARGE SCALE GENOMIC DNA]</scope>
</reference>
<accession>A0ABC8S3X8</accession>
<sequence length="77" mass="8552">GPQWSFNSGMAKKVEPRKVSMGVYAIAMKEAMCFACAQGLSQVSLEGEIQFSFLDLLMHWKPSENGTCEWKSGQCDD</sequence>
<evidence type="ECO:0000313" key="2">
    <source>
        <dbReference type="Proteomes" id="UP001642360"/>
    </source>
</evidence>
<dbReference type="AlphaFoldDB" id="A0ABC8S3X8"/>
<dbReference type="Proteomes" id="UP001642360">
    <property type="component" value="Unassembled WGS sequence"/>
</dbReference>
<keyword evidence="2" id="KW-1185">Reference proteome</keyword>
<feature type="non-terminal residue" evidence="1">
    <location>
        <position position="1"/>
    </location>
</feature>